<name>A0A4T0VHD3_9PEZI</name>
<dbReference type="Proteomes" id="UP000305883">
    <property type="component" value="Unassembled WGS sequence"/>
</dbReference>
<dbReference type="AlphaFoldDB" id="A0A4T0VHD3"/>
<feature type="signal peptide" evidence="2">
    <location>
        <begin position="1"/>
        <end position="19"/>
    </location>
</feature>
<feature type="chain" id="PRO_5020498958" evidence="2">
    <location>
        <begin position="20"/>
        <end position="178"/>
    </location>
</feature>
<evidence type="ECO:0000313" key="3">
    <source>
        <dbReference type="EMBL" id="TIC91610.1"/>
    </source>
</evidence>
<feature type="region of interest" description="Disordered" evidence="1">
    <location>
        <begin position="42"/>
        <end position="68"/>
    </location>
</feature>
<protein>
    <submittedName>
        <fullName evidence="3">Uncharacterized protein</fullName>
    </submittedName>
</protein>
<comment type="caution">
    <text evidence="3">The sequence shown here is derived from an EMBL/GenBank/DDBJ whole genome shotgun (WGS) entry which is preliminary data.</text>
</comment>
<sequence>MYFKPFSIILLGAAGITTAMPSRHATSFVPLSDMFLAVRAPQAPEPKQGTATKVATTPETSDPHDKFDPGVVTGGTVQCLSGTAPSKTDQLKAELAICGGIRAPINNCPGTEQKSTGTAGQALWTLEAAENEKINIFKGTWEECCNAGRATCKGKAFSLQCDKGTDKGNPVTITLSTT</sequence>
<reference evidence="3 4" key="1">
    <citation type="journal article" date="2019" name="Genome Biol. Evol.">
        <title>Genomic Plasticity Mediated by Transposable Elements in the Plant Pathogenic Fungus Colletotrichum higginsianum.</title>
        <authorList>
            <person name="Tsushima A."/>
            <person name="Gan P."/>
            <person name="Kumakura N."/>
            <person name="Narusaka M."/>
            <person name="Takano Y."/>
            <person name="Narusaka Y."/>
            <person name="Shirasu K."/>
        </authorList>
    </citation>
    <scope>NUCLEOTIDE SEQUENCE [LARGE SCALE GENOMIC DNA]</scope>
    <source>
        <strain evidence="3 4">MAFF305635-RFP</strain>
    </source>
</reference>
<proteinExistence type="predicted"/>
<dbReference type="EMBL" id="MWPZ01000009">
    <property type="protein sequence ID" value="TIC91610.1"/>
    <property type="molecule type" value="Genomic_DNA"/>
</dbReference>
<evidence type="ECO:0000313" key="4">
    <source>
        <dbReference type="Proteomes" id="UP000305883"/>
    </source>
</evidence>
<evidence type="ECO:0000256" key="1">
    <source>
        <dbReference type="SAM" id="MobiDB-lite"/>
    </source>
</evidence>
<keyword evidence="2" id="KW-0732">Signal</keyword>
<evidence type="ECO:0000256" key="2">
    <source>
        <dbReference type="SAM" id="SignalP"/>
    </source>
</evidence>
<accession>A0A4T0VHD3</accession>
<gene>
    <name evidence="3" type="ORF">CH35J_010937</name>
</gene>
<feature type="compositionally biased region" description="Polar residues" evidence="1">
    <location>
        <begin position="49"/>
        <end position="60"/>
    </location>
</feature>
<organism evidence="3 4">
    <name type="scientific">Colletotrichum higginsianum</name>
    <dbReference type="NCBI Taxonomy" id="80884"/>
    <lineage>
        <taxon>Eukaryota</taxon>
        <taxon>Fungi</taxon>
        <taxon>Dikarya</taxon>
        <taxon>Ascomycota</taxon>
        <taxon>Pezizomycotina</taxon>
        <taxon>Sordariomycetes</taxon>
        <taxon>Hypocreomycetidae</taxon>
        <taxon>Glomerellales</taxon>
        <taxon>Glomerellaceae</taxon>
        <taxon>Colletotrichum</taxon>
        <taxon>Colletotrichum destructivum species complex</taxon>
    </lineage>
</organism>
<dbReference type="OrthoDB" id="4833371at2759"/>